<accession>A0A0D9X6R3</accession>
<dbReference type="STRING" id="77586.A0A0D9X6R3"/>
<dbReference type="Gramene" id="LPERR08G09160.1">
    <property type="protein sequence ID" value="LPERR08G09160.1"/>
    <property type="gene ID" value="LPERR08G09160"/>
</dbReference>
<evidence type="ECO:0000313" key="1">
    <source>
        <dbReference type="EnsemblPlants" id="LPERR08G09160.1"/>
    </source>
</evidence>
<organism evidence="1 2">
    <name type="scientific">Leersia perrieri</name>
    <dbReference type="NCBI Taxonomy" id="77586"/>
    <lineage>
        <taxon>Eukaryota</taxon>
        <taxon>Viridiplantae</taxon>
        <taxon>Streptophyta</taxon>
        <taxon>Embryophyta</taxon>
        <taxon>Tracheophyta</taxon>
        <taxon>Spermatophyta</taxon>
        <taxon>Magnoliopsida</taxon>
        <taxon>Liliopsida</taxon>
        <taxon>Poales</taxon>
        <taxon>Poaceae</taxon>
        <taxon>BOP clade</taxon>
        <taxon>Oryzoideae</taxon>
        <taxon>Oryzeae</taxon>
        <taxon>Oryzinae</taxon>
        <taxon>Leersia</taxon>
    </lineage>
</organism>
<reference evidence="1" key="3">
    <citation type="submission" date="2015-04" db="UniProtKB">
        <authorList>
            <consortium name="EnsemblPlants"/>
        </authorList>
    </citation>
    <scope>IDENTIFICATION</scope>
</reference>
<dbReference type="HOGENOM" id="CLU_2310114_0_0_1"/>
<name>A0A0D9X6R3_9ORYZ</name>
<dbReference type="EnsemblPlants" id="LPERR08G09160.1">
    <property type="protein sequence ID" value="LPERR08G09160.1"/>
    <property type="gene ID" value="LPERR08G09160"/>
</dbReference>
<protein>
    <submittedName>
        <fullName evidence="1">Uncharacterized protein</fullName>
    </submittedName>
</protein>
<reference evidence="1 2" key="1">
    <citation type="submission" date="2012-08" db="EMBL/GenBank/DDBJ databases">
        <title>Oryza genome evolution.</title>
        <authorList>
            <person name="Wing R.A."/>
        </authorList>
    </citation>
    <scope>NUCLEOTIDE SEQUENCE</scope>
</reference>
<dbReference type="AlphaFoldDB" id="A0A0D9X6R3"/>
<reference evidence="2" key="2">
    <citation type="submission" date="2013-12" db="EMBL/GenBank/DDBJ databases">
        <authorList>
            <person name="Yu Y."/>
            <person name="Lee S."/>
            <person name="de Baynast K."/>
            <person name="Wissotski M."/>
            <person name="Liu L."/>
            <person name="Talag J."/>
            <person name="Goicoechea J."/>
            <person name="Angelova A."/>
            <person name="Jetty R."/>
            <person name="Kudrna D."/>
            <person name="Golser W."/>
            <person name="Rivera L."/>
            <person name="Zhang J."/>
            <person name="Wing R."/>
        </authorList>
    </citation>
    <scope>NUCLEOTIDE SEQUENCE</scope>
</reference>
<sequence>MDDDIVVPATFPNLEYLEFEAHYKDDHGKAAELTVARFLQWCPAIRELRLKLWVTDEEGRVHPWIRRERHIIHETRSTMNSFAQDVLVNIDVDLTDMTKS</sequence>
<proteinExistence type="predicted"/>
<evidence type="ECO:0000313" key="2">
    <source>
        <dbReference type="Proteomes" id="UP000032180"/>
    </source>
</evidence>
<keyword evidence="2" id="KW-1185">Reference proteome</keyword>
<dbReference type="Proteomes" id="UP000032180">
    <property type="component" value="Chromosome 8"/>
</dbReference>